<proteinExistence type="predicted"/>
<evidence type="ECO:0000313" key="1">
    <source>
        <dbReference type="EMBL" id="NDU43479.1"/>
    </source>
</evidence>
<protein>
    <submittedName>
        <fullName evidence="1">Uncharacterized protein</fullName>
    </submittedName>
</protein>
<sequence length="256" mass="28069">MDDQKQLGELLWQAETLRVTVFPALPLESQETGWWRVAAGEEPESRTVQPRVGLVQETGRIGDGRFSLTLNCLRDRVDWLFATVPTGQEQGALPTCGTFSEAVDVFRSALDSWLQLAPPLKRIAFGVVLLAEVPDIRSGYQAVSGYLPSVKLDPDGSTDFSYSINRPRSLKCFPQIEKVNRFSRWAVAQVLGMTIALSPGKAVSQTLGQASIACRLELDINTDAAFVGEIPTECIPRVLDELIGFGKEIANYGDVP</sequence>
<organism evidence="1">
    <name type="scientific">Acidithiobacillus ferrianus</name>
    <dbReference type="NCBI Taxonomy" id="2678518"/>
    <lineage>
        <taxon>Bacteria</taxon>
        <taxon>Pseudomonadati</taxon>
        <taxon>Pseudomonadota</taxon>
        <taxon>Acidithiobacillia</taxon>
        <taxon>Acidithiobacillales</taxon>
        <taxon>Acidithiobacillaceae</taxon>
        <taxon>Acidithiobacillus</taxon>
    </lineage>
</organism>
<accession>A0A845UBD5</accession>
<reference evidence="1" key="1">
    <citation type="submission" date="2019-11" db="EMBL/GenBank/DDBJ databases">
        <title>Acidithiobacillus ferrianus sp. nov.: a facultatively anaerobic and extremely acidophilic chemolithoautotroph.</title>
        <authorList>
            <person name="Norris P.R."/>
            <person name="Falagan C."/>
            <person name="Moya-Beltran A."/>
            <person name="Castro M."/>
            <person name="Quatrini R."/>
            <person name="Johnson D.B."/>
        </authorList>
    </citation>
    <scope>NUCLEOTIDE SEQUENCE [LARGE SCALE GENOMIC DNA]</scope>
    <source>
        <strain evidence="1">MG</strain>
    </source>
</reference>
<name>A0A845UBD5_9PROT</name>
<dbReference type="EMBL" id="WNJL01000037">
    <property type="protein sequence ID" value="NDU43479.1"/>
    <property type="molecule type" value="Genomic_DNA"/>
</dbReference>
<comment type="caution">
    <text evidence="1">The sequence shown here is derived from an EMBL/GenBank/DDBJ whole genome shotgun (WGS) entry which is preliminary data.</text>
</comment>
<dbReference type="AlphaFoldDB" id="A0A845UBD5"/>
<dbReference type="RefSeq" id="WP_163098666.1">
    <property type="nucleotide sequence ID" value="NZ_CP127523.1"/>
</dbReference>
<gene>
    <name evidence="1" type="ORF">GL267_12830</name>
</gene>